<sequence>MGSSMLSDLEWARVRQQIEYTLAELKLEARDRGWAAPVAEETPLADSGATARSASEGVAPRCSAAGEQVEDLGGASEASSEASLRVALTVTRKPKSELRPDDEEPRAGKELGRPRSCWMVFSLTQKEMTTAGGATRKGKTKEEVGGGMFLLHSTLGCSTKQPTPIGMSVARTNGPNQVGHFLEEGRQRSGLDSLCS</sequence>
<name>A0AAV2EN61_9ROSI</name>
<evidence type="ECO:0000313" key="3">
    <source>
        <dbReference type="Proteomes" id="UP001497516"/>
    </source>
</evidence>
<evidence type="ECO:0000313" key="2">
    <source>
        <dbReference type="EMBL" id="CAL1387152.1"/>
    </source>
</evidence>
<protein>
    <submittedName>
        <fullName evidence="2">Uncharacterized protein</fullName>
    </submittedName>
</protein>
<dbReference type="Proteomes" id="UP001497516">
    <property type="component" value="Chromosome 5"/>
</dbReference>
<feature type="region of interest" description="Disordered" evidence="1">
    <location>
        <begin position="35"/>
        <end position="111"/>
    </location>
</feature>
<dbReference type="EMBL" id="OZ034818">
    <property type="protein sequence ID" value="CAL1387152.1"/>
    <property type="molecule type" value="Genomic_DNA"/>
</dbReference>
<accession>A0AAV2EN61</accession>
<dbReference type="AlphaFoldDB" id="A0AAV2EN61"/>
<organism evidence="2 3">
    <name type="scientific">Linum trigynum</name>
    <dbReference type="NCBI Taxonomy" id="586398"/>
    <lineage>
        <taxon>Eukaryota</taxon>
        <taxon>Viridiplantae</taxon>
        <taxon>Streptophyta</taxon>
        <taxon>Embryophyta</taxon>
        <taxon>Tracheophyta</taxon>
        <taxon>Spermatophyta</taxon>
        <taxon>Magnoliopsida</taxon>
        <taxon>eudicotyledons</taxon>
        <taxon>Gunneridae</taxon>
        <taxon>Pentapetalae</taxon>
        <taxon>rosids</taxon>
        <taxon>fabids</taxon>
        <taxon>Malpighiales</taxon>
        <taxon>Linaceae</taxon>
        <taxon>Linum</taxon>
    </lineage>
</organism>
<keyword evidence="3" id="KW-1185">Reference proteome</keyword>
<proteinExistence type="predicted"/>
<evidence type="ECO:0000256" key="1">
    <source>
        <dbReference type="SAM" id="MobiDB-lite"/>
    </source>
</evidence>
<gene>
    <name evidence="2" type="ORF">LTRI10_LOCUS28151</name>
</gene>
<feature type="compositionally biased region" description="Basic and acidic residues" evidence="1">
    <location>
        <begin position="94"/>
        <end position="111"/>
    </location>
</feature>
<reference evidence="2 3" key="1">
    <citation type="submission" date="2024-04" db="EMBL/GenBank/DDBJ databases">
        <authorList>
            <person name="Fracassetti M."/>
        </authorList>
    </citation>
    <scope>NUCLEOTIDE SEQUENCE [LARGE SCALE GENOMIC DNA]</scope>
</reference>